<protein>
    <submittedName>
        <fullName evidence="1">Uncharacterized protein</fullName>
    </submittedName>
</protein>
<keyword evidence="2" id="KW-1185">Reference proteome</keyword>
<proteinExistence type="predicted"/>
<name>A0ACB9EH86_ARCLA</name>
<accession>A0ACB9EH86</accession>
<reference evidence="2" key="1">
    <citation type="journal article" date="2022" name="Mol. Ecol. Resour.">
        <title>The genomes of chicory, endive, great burdock and yacon provide insights into Asteraceae palaeo-polyploidization history and plant inulin production.</title>
        <authorList>
            <person name="Fan W."/>
            <person name="Wang S."/>
            <person name="Wang H."/>
            <person name="Wang A."/>
            <person name="Jiang F."/>
            <person name="Liu H."/>
            <person name="Zhao H."/>
            <person name="Xu D."/>
            <person name="Zhang Y."/>
        </authorList>
    </citation>
    <scope>NUCLEOTIDE SEQUENCE [LARGE SCALE GENOMIC DNA]</scope>
    <source>
        <strain evidence="2">cv. Niubang</strain>
    </source>
</reference>
<comment type="caution">
    <text evidence="1">The sequence shown here is derived from an EMBL/GenBank/DDBJ whole genome shotgun (WGS) entry which is preliminary data.</text>
</comment>
<dbReference type="EMBL" id="CM042048">
    <property type="protein sequence ID" value="KAI3758116.1"/>
    <property type="molecule type" value="Genomic_DNA"/>
</dbReference>
<evidence type="ECO:0000313" key="1">
    <source>
        <dbReference type="EMBL" id="KAI3758116.1"/>
    </source>
</evidence>
<evidence type="ECO:0000313" key="2">
    <source>
        <dbReference type="Proteomes" id="UP001055879"/>
    </source>
</evidence>
<organism evidence="1 2">
    <name type="scientific">Arctium lappa</name>
    <name type="common">Greater burdock</name>
    <name type="synonym">Lappa major</name>
    <dbReference type="NCBI Taxonomy" id="4217"/>
    <lineage>
        <taxon>Eukaryota</taxon>
        <taxon>Viridiplantae</taxon>
        <taxon>Streptophyta</taxon>
        <taxon>Embryophyta</taxon>
        <taxon>Tracheophyta</taxon>
        <taxon>Spermatophyta</taxon>
        <taxon>Magnoliopsida</taxon>
        <taxon>eudicotyledons</taxon>
        <taxon>Gunneridae</taxon>
        <taxon>Pentapetalae</taxon>
        <taxon>asterids</taxon>
        <taxon>campanulids</taxon>
        <taxon>Asterales</taxon>
        <taxon>Asteraceae</taxon>
        <taxon>Carduoideae</taxon>
        <taxon>Cardueae</taxon>
        <taxon>Arctiinae</taxon>
        <taxon>Arctium</taxon>
    </lineage>
</organism>
<gene>
    <name evidence="1" type="ORF">L6452_05665</name>
</gene>
<sequence>MKTKPMTKEEGHVIALSDNTDSMSNQTPYVAEKEKPKDARKGETSNPLDTLAMVAKSVTPPSSLKEKQPEEPQMTPNPHHCNHRPSPLPLMYVAERKGRKRTGLVQYP</sequence>
<reference evidence="1 2" key="2">
    <citation type="journal article" date="2022" name="Mol. Ecol. Resour.">
        <title>The genomes of chicory, endive, great burdock and yacon provide insights into Asteraceae paleo-polyploidization history and plant inulin production.</title>
        <authorList>
            <person name="Fan W."/>
            <person name="Wang S."/>
            <person name="Wang H."/>
            <person name="Wang A."/>
            <person name="Jiang F."/>
            <person name="Liu H."/>
            <person name="Zhao H."/>
            <person name="Xu D."/>
            <person name="Zhang Y."/>
        </authorList>
    </citation>
    <scope>NUCLEOTIDE SEQUENCE [LARGE SCALE GENOMIC DNA]</scope>
    <source>
        <strain evidence="2">cv. Niubang</strain>
    </source>
</reference>
<dbReference type="Proteomes" id="UP001055879">
    <property type="component" value="Linkage Group LG02"/>
</dbReference>